<keyword evidence="4 7" id="KW-0812">Transmembrane</keyword>
<dbReference type="GO" id="GO:0005886">
    <property type="term" value="C:plasma membrane"/>
    <property type="evidence" value="ECO:0007669"/>
    <property type="project" value="UniProtKB-SubCell"/>
</dbReference>
<dbReference type="OrthoDB" id="3690818at2"/>
<feature type="transmembrane region" description="Helical" evidence="7">
    <location>
        <begin position="338"/>
        <end position="359"/>
    </location>
</feature>
<dbReference type="InterPro" id="IPR005828">
    <property type="entry name" value="MFS_sugar_transport-like"/>
</dbReference>
<dbReference type="PROSITE" id="PS00217">
    <property type="entry name" value="SUGAR_TRANSPORT_2"/>
    <property type="match status" value="1"/>
</dbReference>
<dbReference type="AlphaFoldDB" id="A0A160FKV0"/>
<dbReference type="Gene3D" id="1.20.1250.20">
    <property type="entry name" value="MFS general substrate transporter like domains"/>
    <property type="match status" value="1"/>
</dbReference>
<dbReference type="PROSITE" id="PS50850">
    <property type="entry name" value="MFS"/>
    <property type="match status" value="1"/>
</dbReference>
<feature type="transmembrane region" description="Helical" evidence="7">
    <location>
        <begin position="307"/>
        <end position="326"/>
    </location>
</feature>
<dbReference type="InterPro" id="IPR020846">
    <property type="entry name" value="MFS_dom"/>
</dbReference>
<keyword evidence="5 7" id="KW-1133">Transmembrane helix</keyword>
<dbReference type="Pfam" id="PF00083">
    <property type="entry name" value="Sugar_tr"/>
    <property type="match status" value="1"/>
</dbReference>
<evidence type="ECO:0000256" key="1">
    <source>
        <dbReference type="ARBA" id="ARBA00004651"/>
    </source>
</evidence>
<organism evidence="9 10">
    <name type="scientific">Paraburkholderia phytofirmans OLGA172</name>
    <dbReference type="NCBI Taxonomy" id="1417228"/>
    <lineage>
        <taxon>Bacteria</taxon>
        <taxon>Pseudomonadati</taxon>
        <taxon>Pseudomonadota</taxon>
        <taxon>Betaproteobacteria</taxon>
        <taxon>Burkholderiales</taxon>
        <taxon>Burkholderiaceae</taxon>
        <taxon>Paraburkholderia</taxon>
    </lineage>
</organism>
<dbReference type="InterPro" id="IPR036259">
    <property type="entry name" value="MFS_trans_sf"/>
</dbReference>
<feature type="transmembrane region" description="Helical" evidence="7">
    <location>
        <begin position="56"/>
        <end position="74"/>
    </location>
</feature>
<gene>
    <name evidence="9" type="ORF">AYM40_12150</name>
</gene>
<feature type="transmembrane region" description="Helical" evidence="7">
    <location>
        <begin position="118"/>
        <end position="142"/>
    </location>
</feature>
<dbReference type="InterPro" id="IPR005829">
    <property type="entry name" value="Sugar_transporter_CS"/>
</dbReference>
<dbReference type="GO" id="GO:0022857">
    <property type="term" value="F:transmembrane transporter activity"/>
    <property type="evidence" value="ECO:0007669"/>
    <property type="project" value="InterPro"/>
</dbReference>
<dbReference type="RefSeq" id="WP_063496440.1">
    <property type="nucleotide sequence ID" value="NZ_CP014578.1"/>
</dbReference>
<keyword evidence="3" id="KW-1003">Cell membrane</keyword>
<dbReference type="SUPFAM" id="SSF103473">
    <property type="entry name" value="MFS general substrate transporter"/>
    <property type="match status" value="1"/>
</dbReference>
<feature type="transmembrane region" description="Helical" evidence="7">
    <location>
        <begin position="365"/>
        <end position="387"/>
    </location>
</feature>
<dbReference type="PANTHER" id="PTHR43045:SF1">
    <property type="entry name" value="SHIKIMATE TRANSPORTER"/>
    <property type="match status" value="1"/>
</dbReference>
<comment type="subcellular location">
    <subcellularLocation>
        <location evidence="1">Cell membrane</location>
        <topology evidence="1">Multi-pass membrane protein</topology>
    </subcellularLocation>
</comment>
<evidence type="ECO:0000313" key="10">
    <source>
        <dbReference type="Proteomes" id="UP000076852"/>
    </source>
</evidence>
<keyword evidence="2" id="KW-0813">Transport</keyword>
<evidence type="ECO:0000313" key="9">
    <source>
        <dbReference type="EMBL" id="ANB73031.1"/>
    </source>
</evidence>
<feature type="transmembrane region" description="Helical" evidence="7">
    <location>
        <begin position="399"/>
        <end position="422"/>
    </location>
</feature>
<sequence>MSVAAQSGAAVPAINRRQVMGAVVASCLGWALDLFDLFVLLFVAPVVGRLFFPSEHAMLSLAAVYASFAVTLLMRPLGSALFGSYADRRGRKGAMILAVVGVGLSTAAFGLLPTVAQVGVIAPVLFLLLRLVQGVFVGGVVASTHTIGTESVALKYRGAVSGLIGGGGAGLGALLASLTYLAMSSLFPGDLFDVWGWRCMFFTGIISSVLGLFVFNSLEESPLWKKLAAEKTARAAEKTARAAADKTRNAPVEVVRSPIRTLFSRDYRSILFVNLLLTIGGGSGYYLTSGYLPTFLKVVNHAPNGTAAAILMLCSVAVVIASVAAGHLSTFIGRKRTFILLGAIRLFALPALFLLLPTAQTITMVGVYAVILSALGSAGYAPILIFLNERFPTAIRATGTGLSWNIGFAIGGMMPTLVSLVAKTPLDLPMTLAVFVGAISVIFLIGAFVVPETLGKLDNTPVRDPY</sequence>
<keyword evidence="6 7" id="KW-0472">Membrane</keyword>
<feature type="transmembrane region" description="Helical" evidence="7">
    <location>
        <begin position="195"/>
        <end position="215"/>
    </location>
</feature>
<name>A0A160FKV0_9BURK</name>
<protein>
    <submittedName>
        <fullName evidence="9">MFS transporter</fullName>
    </submittedName>
</protein>
<evidence type="ECO:0000256" key="3">
    <source>
        <dbReference type="ARBA" id="ARBA00022475"/>
    </source>
</evidence>
<feature type="transmembrane region" description="Helical" evidence="7">
    <location>
        <begin position="94"/>
        <end position="112"/>
    </location>
</feature>
<keyword evidence="10" id="KW-1185">Reference proteome</keyword>
<evidence type="ECO:0000256" key="7">
    <source>
        <dbReference type="SAM" id="Phobius"/>
    </source>
</evidence>
<dbReference type="STRING" id="1804984.AYM40_12150"/>
<feature type="domain" description="Major facilitator superfamily (MFS) profile" evidence="8">
    <location>
        <begin position="22"/>
        <end position="454"/>
    </location>
</feature>
<proteinExistence type="predicted"/>
<feature type="transmembrane region" description="Helical" evidence="7">
    <location>
        <begin position="428"/>
        <end position="450"/>
    </location>
</feature>
<feature type="transmembrane region" description="Helical" evidence="7">
    <location>
        <begin position="163"/>
        <end position="183"/>
    </location>
</feature>
<dbReference type="EMBL" id="CP014578">
    <property type="protein sequence ID" value="ANB73031.1"/>
    <property type="molecule type" value="Genomic_DNA"/>
</dbReference>
<dbReference type="KEGG" id="buz:AYM40_12150"/>
<evidence type="ECO:0000256" key="4">
    <source>
        <dbReference type="ARBA" id="ARBA00022692"/>
    </source>
</evidence>
<dbReference type="PANTHER" id="PTHR43045">
    <property type="entry name" value="SHIKIMATE TRANSPORTER"/>
    <property type="match status" value="1"/>
</dbReference>
<evidence type="ECO:0000256" key="2">
    <source>
        <dbReference type="ARBA" id="ARBA00022448"/>
    </source>
</evidence>
<reference evidence="9 10" key="1">
    <citation type="journal article" date="2016" name="Gene">
        <title>PacBio SMRT assembly of a complex multi-replicon genome reveals chlorocatechol degradative operon in a region of genome plasticity.</title>
        <authorList>
            <person name="Ricker N."/>
            <person name="Shen S.Y."/>
            <person name="Goordial J."/>
            <person name="Jin S."/>
            <person name="Fulthorpe R.R."/>
        </authorList>
    </citation>
    <scope>NUCLEOTIDE SEQUENCE [LARGE SCALE GENOMIC DNA]</scope>
    <source>
        <strain evidence="9 10">OLGA172</strain>
    </source>
</reference>
<accession>A0A160FKV0</accession>
<evidence type="ECO:0000256" key="6">
    <source>
        <dbReference type="ARBA" id="ARBA00023136"/>
    </source>
</evidence>
<feature type="transmembrane region" description="Helical" evidence="7">
    <location>
        <begin position="21"/>
        <end position="44"/>
    </location>
</feature>
<evidence type="ECO:0000259" key="8">
    <source>
        <dbReference type="PROSITE" id="PS50850"/>
    </source>
</evidence>
<evidence type="ECO:0000256" key="5">
    <source>
        <dbReference type="ARBA" id="ARBA00022989"/>
    </source>
</evidence>
<dbReference type="Proteomes" id="UP000076852">
    <property type="component" value="Chromosome 1"/>
</dbReference>
<feature type="transmembrane region" description="Helical" evidence="7">
    <location>
        <begin position="269"/>
        <end position="287"/>
    </location>
</feature>